<comment type="caution">
    <text evidence="1">The sequence shown here is derived from an EMBL/GenBank/DDBJ whole genome shotgun (WGS) entry which is preliminary data.</text>
</comment>
<proteinExistence type="predicted"/>
<sequence length="38" mass="4447">MGWFSISPFSFIMKTSKNETFSGNRRKYSQEARKGGER</sequence>
<evidence type="ECO:0000313" key="2">
    <source>
        <dbReference type="Proteomes" id="UP000075683"/>
    </source>
</evidence>
<evidence type="ECO:0000313" key="1">
    <source>
        <dbReference type="EMBL" id="KYD22435.1"/>
    </source>
</evidence>
<protein>
    <submittedName>
        <fullName evidence="1">Uncharacterized protein</fullName>
    </submittedName>
</protein>
<name>A0A150MDP7_9BACI</name>
<dbReference type="EMBL" id="LQYT01000010">
    <property type="protein sequence ID" value="KYD22435.1"/>
    <property type="molecule type" value="Genomic_DNA"/>
</dbReference>
<accession>A0A150MDP7</accession>
<organism evidence="1 2">
    <name type="scientific">Caldibacillus debilis</name>
    <dbReference type="NCBI Taxonomy" id="301148"/>
    <lineage>
        <taxon>Bacteria</taxon>
        <taxon>Bacillati</taxon>
        <taxon>Bacillota</taxon>
        <taxon>Bacilli</taxon>
        <taxon>Bacillales</taxon>
        <taxon>Bacillaceae</taxon>
        <taxon>Caldibacillus</taxon>
    </lineage>
</organism>
<dbReference type="AlphaFoldDB" id="A0A150MDP7"/>
<dbReference type="Proteomes" id="UP000075683">
    <property type="component" value="Unassembled WGS sequence"/>
</dbReference>
<gene>
    <name evidence="1" type="ORF">B4135_1225</name>
</gene>
<reference evidence="1 2" key="1">
    <citation type="submission" date="2016-01" db="EMBL/GenBank/DDBJ databases">
        <title>Draft Genome Sequences of Seven Thermophilic Sporeformers Isolated from Foods.</title>
        <authorList>
            <person name="Berendsen E.M."/>
            <person name="Wells-Bennik M.H."/>
            <person name="Krawcyk A.O."/>
            <person name="De Jong A."/>
            <person name="Holsappel S."/>
            <person name="Eijlander R.T."/>
            <person name="Kuipers O.P."/>
        </authorList>
    </citation>
    <scope>NUCLEOTIDE SEQUENCE [LARGE SCALE GENOMIC DNA]</scope>
    <source>
        <strain evidence="1 2">B4135</strain>
    </source>
</reference>